<evidence type="ECO:0000313" key="2">
    <source>
        <dbReference type="Proteomes" id="UP000319732"/>
    </source>
</evidence>
<comment type="caution">
    <text evidence="1">The sequence shown here is derived from an EMBL/GenBank/DDBJ whole genome shotgun (WGS) entry which is preliminary data.</text>
</comment>
<sequence length="62" mass="6693">MRVAALVGTLLAAINYGDRLVAGTMGSGDWIRLLTYVVPFAVSLYSADKALRHQNPLIALTF</sequence>
<dbReference type="RefSeq" id="WP_142905351.1">
    <property type="nucleotide sequence ID" value="NZ_ML660096.1"/>
</dbReference>
<dbReference type="EMBL" id="VHSG01000016">
    <property type="protein sequence ID" value="TQV74530.1"/>
    <property type="molecule type" value="Genomic_DNA"/>
</dbReference>
<protein>
    <submittedName>
        <fullName evidence="1">Uncharacterized protein</fullName>
    </submittedName>
</protein>
<dbReference type="InterPro" id="IPR047700">
    <property type="entry name" value="NrtS-like"/>
</dbReference>
<keyword evidence="2" id="KW-1185">Reference proteome</keyword>
<proteinExistence type="predicted"/>
<accession>A0A545TBD7</accession>
<evidence type="ECO:0000313" key="1">
    <source>
        <dbReference type="EMBL" id="TQV74530.1"/>
    </source>
</evidence>
<reference evidence="1 2" key="1">
    <citation type="submission" date="2019-06" db="EMBL/GenBank/DDBJ databases">
        <title>Whole genome sequence for Cellvibrionaceae sp. R142.</title>
        <authorList>
            <person name="Wang G."/>
        </authorList>
    </citation>
    <scope>NUCLEOTIDE SEQUENCE [LARGE SCALE GENOMIC DNA]</scope>
    <source>
        <strain evidence="1 2">R142</strain>
    </source>
</reference>
<dbReference type="OrthoDB" id="282896at2"/>
<organism evidence="1 2">
    <name type="scientific">Exilibacterium tricleocarpae</name>
    <dbReference type="NCBI Taxonomy" id="2591008"/>
    <lineage>
        <taxon>Bacteria</taxon>
        <taxon>Pseudomonadati</taxon>
        <taxon>Pseudomonadota</taxon>
        <taxon>Gammaproteobacteria</taxon>
        <taxon>Cellvibrionales</taxon>
        <taxon>Cellvibrionaceae</taxon>
        <taxon>Exilibacterium</taxon>
    </lineage>
</organism>
<name>A0A545TBD7_9GAMM</name>
<dbReference type="AlphaFoldDB" id="A0A545TBD7"/>
<dbReference type="Proteomes" id="UP000319732">
    <property type="component" value="Unassembled WGS sequence"/>
</dbReference>
<dbReference type="NCBIfam" id="NF038050">
    <property type="entry name" value="NrtS"/>
    <property type="match status" value="1"/>
</dbReference>
<gene>
    <name evidence="1" type="ORF">FKG94_16070</name>
</gene>